<dbReference type="AlphaFoldDB" id="A0A2N6UJV9"/>
<name>A0A2N6UJV9_9FIRM</name>
<dbReference type="GeneID" id="84578351"/>
<proteinExistence type="predicted"/>
<dbReference type="PANTHER" id="PTHR37816">
    <property type="entry name" value="YALI0E33011P"/>
    <property type="match status" value="1"/>
</dbReference>
<evidence type="ECO:0000313" key="1">
    <source>
        <dbReference type="EMBL" id="PMC81931.1"/>
    </source>
</evidence>
<reference evidence="1 2" key="1">
    <citation type="submission" date="2017-09" db="EMBL/GenBank/DDBJ databases">
        <title>Bacterial strain isolated from the female urinary microbiota.</title>
        <authorList>
            <person name="Thomas-White K."/>
            <person name="Kumar N."/>
            <person name="Forster S."/>
            <person name="Putonti C."/>
            <person name="Lawley T."/>
            <person name="Wolfe A.J."/>
        </authorList>
    </citation>
    <scope>NUCLEOTIDE SEQUENCE [LARGE SCALE GENOMIC DNA]</scope>
    <source>
        <strain evidence="1 2">UMB0204</strain>
    </source>
</reference>
<dbReference type="RefSeq" id="WP_004817413.1">
    <property type="nucleotide sequence ID" value="NZ_PNHP01000002.1"/>
</dbReference>
<dbReference type="Pfam" id="PF13238">
    <property type="entry name" value="AAA_18"/>
    <property type="match status" value="1"/>
</dbReference>
<organism evidence="1 2">
    <name type="scientific">Anaerococcus hydrogenalis</name>
    <dbReference type="NCBI Taxonomy" id="33029"/>
    <lineage>
        <taxon>Bacteria</taxon>
        <taxon>Bacillati</taxon>
        <taxon>Bacillota</taxon>
        <taxon>Tissierellia</taxon>
        <taxon>Tissierellales</taxon>
        <taxon>Peptoniphilaceae</taxon>
        <taxon>Anaerococcus</taxon>
    </lineage>
</organism>
<dbReference type="Gene3D" id="3.40.50.300">
    <property type="entry name" value="P-loop containing nucleotide triphosphate hydrolases"/>
    <property type="match status" value="1"/>
</dbReference>
<dbReference type="SUPFAM" id="SSF52540">
    <property type="entry name" value="P-loop containing nucleoside triphosphate hydrolases"/>
    <property type="match status" value="1"/>
</dbReference>
<dbReference type="PANTHER" id="PTHR37816:SF3">
    <property type="entry name" value="MODULATES DNA TOPOLOGY"/>
    <property type="match status" value="1"/>
</dbReference>
<accession>A0A2N6UJV9</accession>
<protein>
    <submittedName>
        <fullName evidence="1">DNA topology modulation protein</fullName>
    </submittedName>
</protein>
<comment type="caution">
    <text evidence="1">The sequence shown here is derived from an EMBL/GenBank/DDBJ whole genome shotgun (WGS) entry which is preliminary data.</text>
</comment>
<dbReference type="EMBL" id="PNHP01000002">
    <property type="protein sequence ID" value="PMC81931.1"/>
    <property type="molecule type" value="Genomic_DNA"/>
</dbReference>
<evidence type="ECO:0000313" key="2">
    <source>
        <dbReference type="Proteomes" id="UP000235658"/>
    </source>
</evidence>
<dbReference type="InterPro" id="IPR052922">
    <property type="entry name" value="Cytidylate_Kinase-2"/>
</dbReference>
<dbReference type="InterPro" id="IPR027417">
    <property type="entry name" value="P-loop_NTPase"/>
</dbReference>
<dbReference type="Proteomes" id="UP000235658">
    <property type="component" value="Unassembled WGS sequence"/>
</dbReference>
<sequence>MEKITIIGSGGSGKSTLAKQLGEKLGIKVFYLNKIWWLNDKEHISDEEFLKIQKDIIDNNQSFIFDGYYPDTLDLRLEASDTIIFLDFPPVTNLKRSVKRSLTEKNNEDDPSLDRTEKLNKEYISWLLNFNKNEREKIIEKLNKLKLEKRIVIIDNDNKKDLFLQSIA</sequence>
<gene>
    <name evidence="1" type="ORF">CJ192_04055</name>
</gene>